<dbReference type="Pfam" id="PF07929">
    <property type="entry name" value="PRiA4_ORF3"/>
    <property type="match status" value="1"/>
</dbReference>
<dbReference type="InterPro" id="IPR012912">
    <property type="entry name" value="Plasmid_pRiA4b_Orf3-like"/>
</dbReference>
<dbReference type="Gene3D" id="3.10.290.30">
    <property type="entry name" value="MM3350-like"/>
    <property type="match status" value="1"/>
</dbReference>
<evidence type="ECO:0000259" key="2">
    <source>
        <dbReference type="Pfam" id="PF22016"/>
    </source>
</evidence>
<keyword evidence="4" id="KW-1185">Reference proteome</keyword>
<dbReference type="InterPro" id="IPR024047">
    <property type="entry name" value="MM3350-like_sf"/>
</dbReference>
<dbReference type="PANTHER" id="PTHR41878">
    <property type="entry name" value="LEXA REPRESSOR-RELATED"/>
    <property type="match status" value="1"/>
</dbReference>
<dbReference type="Pfam" id="PF22016">
    <property type="entry name" value="DUF6933"/>
    <property type="match status" value="1"/>
</dbReference>
<sequence>MQIALTKKLADAKKLTLPTSDETIDPLFTWTANWTRAWENRKNEDILVLVNSATQFTVAIYEVKRKDLNNMEEIIRNAISNTLLAMNINQEIIDEYWSLAGDIEFVKNSSRQAASRVSKSGQQSSFYIDRNYSGVAKVFDDTMGKSISQVLVQKPNAKNDYILPSEEMVNALTELTGKNIYDYHAFELLVTLDLGAYKATRQFIVAADLNFSQLHNILQSVYRWENSHLYDFTVYEGNKRRPIARLVPFEEDLEYDSEAILMDEQVLSDYFPMFKRIVYTYDYGDNWQHHIRLVREIEHFDMPSPYLVKASGQAPPEDVGGVGGFLDFLESITNPNHPEYEENKVWAGFWSPELSDWETQPRLIH</sequence>
<dbReference type="RefSeq" id="WP_313794308.1">
    <property type="nucleotide sequence ID" value="NZ_CP102453.1"/>
</dbReference>
<organism evidence="3 4">
    <name type="scientific">Fundicoccus culcitae</name>
    <dbReference type="NCBI Taxonomy" id="2969821"/>
    <lineage>
        <taxon>Bacteria</taxon>
        <taxon>Bacillati</taxon>
        <taxon>Bacillota</taxon>
        <taxon>Bacilli</taxon>
        <taxon>Lactobacillales</taxon>
        <taxon>Aerococcaceae</taxon>
        <taxon>Fundicoccus</taxon>
    </lineage>
</organism>
<evidence type="ECO:0000313" key="4">
    <source>
        <dbReference type="Proteomes" id="UP001315967"/>
    </source>
</evidence>
<reference evidence="3 4" key="1">
    <citation type="submission" date="2022-08" db="EMBL/GenBank/DDBJ databases">
        <title>Aerococcaceae sp. nov isolated from spoiled eye mask.</title>
        <authorList>
            <person name="Zhou G."/>
            <person name="Xie X.-B."/>
            <person name="Shi Q.-S."/>
            <person name="Wang Y.-S."/>
            <person name="Wen X."/>
            <person name="Peng H."/>
            <person name="Yang X.-J."/>
            <person name="Tao H.-B."/>
            <person name="Huang X.-M."/>
        </authorList>
    </citation>
    <scope>NUCLEOTIDE SEQUENCE [LARGE SCALE GENOMIC DNA]</scope>
    <source>
        <strain evidence="4">DM20194951</strain>
    </source>
</reference>
<feature type="domain" description="DUF6933" evidence="2">
    <location>
        <begin position="2"/>
        <end position="167"/>
    </location>
</feature>
<accession>A0ABY5P7V5</accession>
<feature type="domain" description="Plasmid pRiA4b Orf3-like" evidence="1">
    <location>
        <begin position="185"/>
        <end position="356"/>
    </location>
</feature>
<proteinExistence type="predicted"/>
<protein>
    <submittedName>
        <fullName evidence="3">Plasmid pRiA4b ORF-3 family protein</fullName>
    </submittedName>
</protein>
<dbReference type="PANTHER" id="PTHR41878:SF1">
    <property type="entry name" value="TNPR PROTEIN"/>
    <property type="match status" value="1"/>
</dbReference>
<evidence type="ECO:0000259" key="1">
    <source>
        <dbReference type="Pfam" id="PF07929"/>
    </source>
</evidence>
<dbReference type="EMBL" id="CP102453">
    <property type="protein sequence ID" value="UUX34806.1"/>
    <property type="molecule type" value="Genomic_DNA"/>
</dbReference>
<dbReference type="InterPro" id="IPR053864">
    <property type="entry name" value="DUF6933"/>
</dbReference>
<name>A0ABY5P7V5_9LACT</name>
<dbReference type="SUPFAM" id="SSF159941">
    <property type="entry name" value="MM3350-like"/>
    <property type="match status" value="1"/>
</dbReference>
<dbReference type="Proteomes" id="UP001315967">
    <property type="component" value="Chromosome"/>
</dbReference>
<gene>
    <name evidence="3" type="ORF">NRE15_03915</name>
</gene>
<evidence type="ECO:0000313" key="3">
    <source>
        <dbReference type="EMBL" id="UUX34806.1"/>
    </source>
</evidence>